<keyword evidence="3" id="KW-1185">Reference proteome</keyword>
<comment type="caution">
    <text evidence="2">The sequence shown here is derived from an EMBL/GenBank/DDBJ whole genome shotgun (WGS) entry which is preliminary data.</text>
</comment>
<evidence type="ECO:0000313" key="3">
    <source>
        <dbReference type="Proteomes" id="UP001620645"/>
    </source>
</evidence>
<gene>
    <name evidence="2" type="ORF">niasHS_008402</name>
</gene>
<accession>A0ABD2J0Q6</accession>
<sequence length="177" mass="19115">MRAVRNCTPAIGWLITLTQPTPSVRRAFNGNARRMPAVCACPASSAAADSRGWLSPAHRRAAAKAKFGRSCAGGHPHAAQRKKSEDSLTHSLIRIHSIRWLLLSPAPSHPSRSFTHRQNLVFWCTNGSGTTAPEGDSCPLKSSAPARLSHNQSVLNLRNNVETDGVQCAKNKSNYLA</sequence>
<reference evidence="2 3" key="1">
    <citation type="submission" date="2024-10" db="EMBL/GenBank/DDBJ databases">
        <authorList>
            <person name="Kim D."/>
        </authorList>
    </citation>
    <scope>NUCLEOTIDE SEQUENCE [LARGE SCALE GENOMIC DNA]</scope>
    <source>
        <strain evidence="2">Taebaek</strain>
    </source>
</reference>
<dbReference type="EMBL" id="JBICCN010000251">
    <property type="protein sequence ID" value="KAL3083705.1"/>
    <property type="molecule type" value="Genomic_DNA"/>
</dbReference>
<feature type="region of interest" description="Disordered" evidence="1">
    <location>
        <begin position="67"/>
        <end position="86"/>
    </location>
</feature>
<evidence type="ECO:0000313" key="2">
    <source>
        <dbReference type="EMBL" id="KAL3083705.1"/>
    </source>
</evidence>
<evidence type="ECO:0000256" key="1">
    <source>
        <dbReference type="SAM" id="MobiDB-lite"/>
    </source>
</evidence>
<protein>
    <submittedName>
        <fullName evidence="2">Uncharacterized protein</fullName>
    </submittedName>
</protein>
<proteinExistence type="predicted"/>
<organism evidence="2 3">
    <name type="scientific">Heterodera schachtii</name>
    <name type="common">Sugarbeet cyst nematode worm</name>
    <name type="synonym">Tylenchus schachtii</name>
    <dbReference type="NCBI Taxonomy" id="97005"/>
    <lineage>
        <taxon>Eukaryota</taxon>
        <taxon>Metazoa</taxon>
        <taxon>Ecdysozoa</taxon>
        <taxon>Nematoda</taxon>
        <taxon>Chromadorea</taxon>
        <taxon>Rhabditida</taxon>
        <taxon>Tylenchina</taxon>
        <taxon>Tylenchomorpha</taxon>
        <taxon>Tylenchoidea</taxon>
        <taxon>Heteroderidae</taxon>
        <taxon>Heteroderinae</taxon>
        <taxon>Heterodera</taxon>
    </lineage>
</organism>
<name>A0ABD2J0Q6_HETSC</name>
<dbReference type="Proteomes" id="UP001620645">
    <property type="component" value="Unassembled WGS sequence"/>
</dbReference>
<dbReference type="AlphaFoldDB" id="A0ABD2J0Q6"/>